<protein>
    <submittedName>
        <fullName evidence="2">Acyl dehydratase</fullName>
    </submittedName>
</protein>
<feature type="domain" description="MaoC-like" evidence="1">
    <location>
        <begin position="11"/>
        <end position="130"/>
    </location>
</feature>
<name>A0ABX0XLT3_9SPHN</name>
<dbReference type="EMBL" id="JAATJE010000001">
    <property type="protein sequence ID" value="NJC34332.1"/>
    <property type="molecule type" value="Genomic_DNA"/>
</dbReference>
<evidence type="ECO:0000313" key="3">
    <source>
        <dbReference type="Proteomes" id="UP000734218"/>
    </source>
</evidence>
<reference evidence="2 3" key="1">
    <citation type="submission" date="2020-03" db="EMBL/GenBank/DDBJ databases">
        <title>Genomic Encyclopedia of Type Strains, Phase IV (KMG-IV): sequencing the most valuable type-strain genomes for metagenomic binning, comparative biology and taxonomic classification.</title>
        <authorList>
            <person name="Goeker M."/>
        </authorList>
    </citation>
    <scope>NUCLEOTIDE SEQUENCE [LARGE SCALE GENOMIC DNA]</scope>
    <source>
        <strain evidence="2 3">DSM 27651</strain>
    </source>
</reference>
<dbReference type="RefSeq" id="WP_167954184.1">
    <property type="nucleotide sequence ID" value="NZ_JAATJE010000001.1"/>
</dbReference>
<evidence type="ECO:0000313" key="2">
    <source>
        <dbReference type="EMBL" id="NJC34332.1"/>
    </source>
</evidence>
<organism evidence="2 3">
    <name type="scientific">Sphingomonas jejuensis</name>
    <dbReference type="NCBI Taxonomy" id="904715"/>
    <lineage>
        <taxon>Bacteria</taxon>
        <taxon>Pseudomonadati</taxon>
        <taxon>Pseudomonadota</taxon>
        <taxon>Alphaproteobacteria</taxon>
        <taxon>Sphingomonadales</taxon>
        <taxon>Sphingomonadaceae</taxon>
        <taxon>Sphingomonas</taxon>
    </lineage>
</organism>
<dbReference type="Pfam" id="PF01575">
    <property type="entry name" value="MaoC_dehydratas"/>
    <property type="match status" value="1"/>
</dbReference>
<dbReference type="PANTHER" id="PTHR42993:SF1">
    <property type="entry name" value="MAOC-LIKE DEHYDRATASE DOMAIN-CONTAINING PROTEIN"/>
    <property type="match status" value="1"/>
</dbReference>
<dbReference type="Proteomes" id="UP000734218">
    <property type="component" value="Unassembled WGS sequence"/>
</dbReference>
<sequence>MPEVSIDALSARVGEEIGRSGWITIDQPTVDAFADATGDRQFIHIDPAAAAMTPFGGTIAHGFLLLSLMPRLSVDADLPRPAGLAMIVNYGGERTRFITPVRTGARVRARFTLQALEQKRPGQWQQTTTYTLEIEGEDKPAVVADWISLLVTI</sequence>
<proteinExistence type="predicted"/>
<evidence type="ECO:0000259" key="1">
    <source>
        <dbReference type="Pfam" id="PF01575"/>
    </source>
</evidence>
<dbReference type="CDD" id="cd03450">
    <property type="entry name" value="NodN"/>
    <property type="match status" value="1"/>
</dbReference>
<dbReference type="Gene3D" id="3.10.129.10">
    <property type="entry name" value="Hotdog Thioesterase"/>
    <property type="match status" value="1"/>
</dbReference>
<gene>
    <name evidence="2" type="ORF">GGR88_001806</name>
</gene>
<dbReference type="InterPro" id="IPR029069">
    <property type="entry name" value="HotDog_dom_sf"/>
</dbReference>
<accession>A0ABX0XLT3</accession>
<keyword evidence="3" id="KW-1185">Reference proteome</keyword>
<dbReference type="SUPFAM" id="SSF54637">
    <property type="entry name" value="Thioesterase/thiol ester dehydrase-isomerase"/>
    <property type="match status" value="1"/>
</dbReference>
<comment type="caution">
    <text evidence="2">The sequence shown here is derived from an EMBL/GenBank/DDBJ whole genome shotgun (WGS) entry which is preliminary data.</text>
</comment>
<dbReference type="InterPro" id="IPR002539">
    <property type="entry name" value="MaoC-like_dom"/>
</dbReference>
<dbReference type="InterPro" id="IPR039375">
    <property type="entry name" value="NodN-like"/>
</dbReference>
<dbReference type="PANTHER" id="PTHR42993">
    <property type="entry name" value="MAOC-LIKE DEHYDRATASE DOMAIN-CONTAINING PROTEIN"/>
    <property type="match status" value="1"/>
</dbReference>